<dbReference type="Proteomes" id="UP001256673">
    <property type="component" value="Unassembled WGS sequence"/>
</dbReference>
<evidence type="ECO:0000313" key="3">
    <source>
        <dbReference type="EMBL" id="MDU0328227.1"/>
    </source>
</evidence>
<accession>A0ABU3RZD1</accession>
<proteinExistence type="predicted"/>
<evidence type="ECO:0000256" key="2">
    <source>
        <dbReference type="SAM" id="SignalP"/>
    </source>
</evidence>
<gene>
    <name evidence="3" type="ORF">RWH43_15825</name>
</gene>
<dbReference type="EMBL" id="JAWDIU010000007">
    <property type="protein sequence ID" value="MDU0328227.1"/>
    <property type="molecule type" value="Genomic_DNA"/>
</dbReference>
<feature type="chain" id="PRO_5047140542" evidence="2">
    <location>
        <begin position="21"/>
        <end position="315"/>
    </location>
</feature>
<name>A0ABU3RZD1_9MICO</name>
<sequence length="315" mass="30755">MGALVVGVVAAAALTGTVPAATASPADLSTATFSLASATTPVALAASAGPEISEARAATAAASTSLGAATQVQGDIAASGLDIGQPATVDTTALEAATDRLEKAYVLPETFLPALTENVTAASATVDQRVSELRGGLDAAVAKKAEEEAAAEKARQEAEAAAAAAAAEKAAAEQQAAKSSSSSNSGSSSSNKSSGGGGTSSAPPASSGGGSGDNSPAGAQATARGMLAGWGWGDDQFSCLVSLWNKESGWNYKAYNAGSGATGIPQALPGSKMASAGADWQTNAATQIAWGFGYISGRYGTPCAAWGHSQSVGWY</sequence>
<evidence type="ECO:0000256" key="1">
    <source>
        <dbReference type="SAM" id="MobiDB-lite"/>
    </source>
</evidence>
<keyword evidence="2" id="KW-0732">Signal</keyword>
<feature type="compositionally biased region" description="Low complexity" evidence="1">
    <location>
        <begin position="172"/>
        <end position="193"/>
    </location>
</feature>
<evidence type="ECO:0000313" key="4">
    <source>
        <dbReference type="Proteomes" id="UP001256673"/>
    </source>
</evidence>
<feature type="region of interest" description="Disordered" evidence="1">
    <location>
        <begin position="172"/>
        <end position="220"/>
    </location>
</feature>
<protein>
    <submittedName>
        <fullName evidence="3">Lytic transglycosylase domain-containing protein</fullName>
    </submittedName>
</protein>
<organism evidence="3 4">
    <name type="scientific">Microbacterium algihabitans</name>
    <dbReference type="NCBI Taxonomy" id="3075992"/>
    <lineage>
        <taxon>Bacteria</taxon>
        <taxon>Bacillati</taxon>
        <taxon>Actinomycetota</taxon>
        <taxon>Actinomycetes</taxon>
        <taxon>Micrococcales</taxon>
        <taxon>Microbacteriaceae</taxon>
        <taxon>Microbacterium</taxon>
    </lineage>
</organism>
<comment type="caution">
    <text evidence="3">The sequence shown here is derived from an EMBL/GenBank/DDBJ whole genome shotgun (WGS) entry which is preliminary data.</text>
</comment>
<keyword evidence="4" id="KW-1185">Reference proteome</keyword>
<dbReference type="InterPro" id="IPR023346">
    <property type="entry name" value="Lysozyme-like_dom_sf"/>
</dbReference>
<feature type="signal peptide" evidence="2">
    <location>
        <begin position="1"/>
        <end position="20"/>
    </location>
</feature>
<dbReference type="SUPFAM" id="SSF53955">
    <property type="entry name" value="Lysozyme-like"/>
    <property type="match status" value="1"/>
</dbReference>
<reference evidence="3 4" key="1">
    <citation type="submission" date="2023-09" db="EMBL/GenBank/DDBJ databases">
        <title>Microbacterium fusihabitans sp. nov., Microbacterium phycihabitans sp. nov., and Microbacterium cervinum sp. nov., isolated from dried seaweeds of beach.</title>
        <authorList>
            <person name="Lee S.D."/>
        </authorList>
    </citation>
    <scope>NUCLEOTIDE SEQUENCE [LARGE SCALE GENOMIC DNA]</scope>
    <source>
        <strain evidence="3 4">KSW2-21</strain>
    </source>
</reference>